<dbReference type="AlphaFoldDB" id="A0AAV8XGL8"/>
<name>A0AAV8XGL8_9CUCU</name>
<protein>
    <submittedName>
        <fullName evidence="2">Uncharacterized protein</fullName>
    </submittedName>
</protein>
<feature type="compositionally biased region" description="Acidic residues" evidence="1">
    <location>
        <begin position="126"/>
        <end position="143"/>
    </location>
</feature>
<dbReference type="Proteomes" id="UP001162162">
    <property type="component" value="Unassembled WGS sequence"/>
</dbReference>
<dbReference type="EMBL" id="JAPWTK010000597">
    <property type="protein sequence ID" value="KAJ8937955.1"/>
    <property type="molecule type" value="Genomic_DNA"/>
</dbReference>
<evidence type="ECO:0000313" key="2">
    <source>
        <dbReference type="EMBL" id="KAJ8937955.1"/>
    </source>
</evidence>
<proteinExistence type="predicted"/>
<feature type="compositionally biased region" description="Polar residues" evidence="1">
    <location>
        <begin position="72"/>
        <end position="92"/>
    </location>
</feature>
<sequence length="171" mass="19724">MCIAIFANTFHHFLCSLERTLKPHMINCASPGSKGTVHPSNRPQAVDEGNMSYSTDQSTSPEEIRPHVKCQNRVSIQNKRTKKQSTVLTDTPNMEERRKREEEKMETRTVKRKIVEESTTPSSLEEIVDDDSLDERTDSEDEENIRPNQEHLISYSSNIHLRKVLENRNTT</sequence>
<gene>
    <name evidence="2" type="ORF">NQ318_013212</name>
</gene>
<accession>A0AAV8XGL8</accession>
<feature type="compositionally biased region" description="Polar residues" evidence="1">
    <location>
        <begin position="51"/>
        <end position="61"/>
    </location>
</feature>
<evidence type="ECO:0000313" key="3">
    <source>
        <dbReference type="Proteomes" id="UP001162162"/>
    </source>
</evidence>
<organism evidence="2 3">
    <name type="scientific">Aromia moschata</name>
    <dbReference type="NCBI Taxonomy" id="1265417"/>
    <lineage>
        <taxon>Eukaryota</taxon>
        <taxon>Metazoa</taxon>
        <taxon>Ecdysozoa</taxon>
        <taxon>Arthropoda</taxon>
        <taxon>Hexapoda</taxon>
        <taxon>Insecta</taxon>
        <taxon>Pterygota</taxon>
        <taxon>Neoptera</taxon>
        <taxon>Endopterygota</taxon>
        <taxon>Coleoptera</taxon>
        <taxon>Polyphaga</taxon>
        <taxon>Cucujiformia</taxon>
        <taxon>Chrysomeloidea</taxon>
        <taxon>Cerambycidae</taxon>
        <taxon>Cerambycinae</taxon>
        <taxon>Callichromatini</taxon>
        <taxon>Aromia</taxon>
    </lineage>
</organism>
<reference evidence="2" key="1">
    <citation type="journal article" date="2023" name="Insect Mol. Biol.">
        <title>Genome sequencing provides insights into the evolution of gene families encoding plant cell wall-degrading enzymes in longhorned beetles.</title>
        <authorList>
            <person name="Shin N.R."/>
            <person name="Okamura Y."/>
            <person name="Kirsch R."/>
            <person name="Pauchet Y."/>
        </authorList>
    </citation>
    <scope>NUCLEOTIDE SEQUENCE</scope>
    <source>
        <strain evidence="2">AMC_N1</strain>
    </source>
</reference>
<feature type="region of interest" description="Disordered" evidence="1">
    <location>
        <begin position="31"/>
        <end position="149"/>
    </location>
</feature>
<evidence type="ECO:0000256" key="1">
    <source>
        <dbReference type="SAM" id="MobiDB-lite"/>
    </source>
</evidence>
<comment type="caution">
    <text evidence="2">The sequence shown here is derived from an EMBL/GenBank/DDBJ whole genome shotgun (WGS) entry which is preliminary data.</text>
</comment>
<feature type="compositionally biased region" description="Basic and acidic residues" evidence="1">
    <location>
        <begin position="94"/>
        <end position="116"/>
    </location>
</feature>
<keyword evidence="3" id="KW-1185">Reference proteome</keyword>